<dbReference type="EMBL" id="QXGC01000004">
    <property type="protein sequence ID" value="KAE9256172.1"/>
    <property type="molecule type" value="Genomic_DNA"/>
</dbReference>
<evidence type="ECO:0000313" key="14">
    <source>
        <dbReference type="Proteomes" id="UP000440367"/>
    </source>
</evidence>
<dbReference type="Proteomes" id="UP000488956">
    <property type="component" value="Unassembled WGS sequence"/>
</dbReference>
<dbReference type="EMBL" id="QXGA01000003">
    <property type="protein sequence ID" value="KAE9155937.1"/>
    <property type="molecule type" value="Genomic_DNA"/>
</dbReference>
<evidence type="ECO:0000313" key="19">
    <source>
        <dbReference type="Proteomes" id="UP000488956"/>
    </source>
</evidence>
<dbReference type="EMBL" id="QXFZ01000007">
    <property type="protein sequence ID" value="KAE9141090.1"/>
    <property type="molecule type" value="Genomic_DNA"/>
</dbReference>
<protein>
    <submittedName>
        <fullName evidence="10">Uncharacterized protein</fullName>
    </submittedName>
</protein>
<evidence type="ECO:0000313" key="3">
    <source>
        <dbReference type="EMBL" id="KAE9031256.1"/>
    </source>
</evidence>
<reference evidence="11 12" key="1">
    <citation type="submission" date="2018-08" db="EMBL/GenBank/DDBJ databases">
        <title>Genomic investigation of the strawberry pathogen Phytophthora fragariae indicates pathogenicity is determined by transcriptional variation in three key races.</title>
        <authorList>
            <person name="Adams T.M."/>
            <person name="Armitage A.D."/>
            <person name="Sobczyk M.K."/>
            <person name="Bates H.J."/>
            <person name="Dunwell J.M."/>
            <person name="Nellist C.F."/>
            <person name="Harrison R.J."/>
        </authorList>
    </citation>
    <scope>NUCLEOTIDE SEQUENCE [LARGE SCALE GENOMIC DNA]</scope>
    <source>
        <strain evidence="10 13">A4</strain>
        <strain evidence="9 14">BC-1</strain>
        <strain evidence="8 18">BC-23</strain>
        <strain evidence="7 12">NOV-27</strain>
        <strain evidence="6 15">NOV-5</strain>
        <strain evidence="5 16">NOV-71</strain>
        <strain evidence="2 11">NOV-9</strain>
        <strain evidence="4 19">ONT-3</strain>
        <strain evidence="3 17">SCRP245</strain>
    </source>
</reference>
<proteinExistence type="predicted"/>
<evidence type="ECO:0000313" key="6">
    <source>
        <dbReference type="EMBL" id="KAE9155937.1"/>
    </source>
</evidence>
<dbReference type="Proteomes" id="UP000440732">
    <property type="component" value="Unassembled WGS sequence"/>
</dbReference>
<dbReference type="EMBL" id="QXGB01000004">
    <property type="protein sequence ID" value="KAE9238449.1"/>
    <property type="molecule type" value="Genomic_DNA"/>
</dbReference>
<evidence type="ECO:0000313" key="5">
    <source>
        <dbReference type="EMBL" id="KAE9141090.1"/>
    </source>
</evidence>
<dbReference type="Proteomes" id="UP000476176">
    <property type="component" value="Unassembled WGS sequence"/>
</dbReference>
<evidence type="ECO:0000313" key="7">
    <source>
        <dbReference type="EMBL" id="KAE9238449.1"/>
    </source>
</evidence>
<evidence type="ECO:0000313" key="17">
    <source>
        <dbReference type="Proteomes" id="UP000460718"/>
    </source>
</evidence>
<name>A0A6A4F1M4_9STRA</name>
<evidence type="ECO:0000256" key="1">
    <source>
        <dbReference type="SAM" id="MobiDB-lite"/>
    </source>
</evidence>
<dbReference type="EMBL" id="QXFW01000004">
    <property type="protein sequence ID" value="KAE9031256.1"/>
    <property type="molecule type" value="Genomic_DNA"/>
</dbReference>
<keyword evidence="12" id="KW-1185">Reference proteome</keyword>
<evidence type="ECO:0000313" key="15">
    <source>
        <dbReference type="Proteomes" id="UP000440732"/>
    </source>
</evidence>
<sequence>MATVAAGFNLKPPASGPPKRGSSLGPSAKLDATEREEDGLSYVYCVAAWVLVMHDSWQQRA</sequence>
<dbReference type="EMBL" id="QXGE01000005">
    <property type="protein sequence ID" value="KAE9330602.1"/>
    <property type="molecule type" value="Genomic_DNA"/>
</dbReference>
<dbReference type="Proteomes" id="UP000429523">
    <property type="component" value="Unassembled WGS sequence"/>
</dbReference>
<evidence type="ECO:0000313" key="9">
    <source>
        <dbReference type="EMBL" id="KAE9258205.1"/>
    </source>
</evidence>
<evidence type="ECO:0000313" key="8">
    <source>
        <dbReference type="EMBL" id="KAE9256172.1"/>
    </source>
</evidence>
<organism evidence="10 13">
    <name type="scientific">Phytophthora fragariae</name>
    <dbReference type="NCBI Taxonomy" id="53985"/>
    <lineage>
        <taxon>Eukaryota</taxon>
        <taxon>Sar</taxon>
        <taxon>Stramenopiles</taxon>
        <taxon>Oomycota</taxon>
        <taxon>Peronosporomycetes</taxon>
        <taxon>Peronosporales</taxon>
        <taxon>Peronosporaceae</taxon>
        <taxon>Phytophthora</taxon>
    </lineage>
</organism>
<evidence type="ECO:0000313" key="13">
    <source>
        <dbReference type="Proteomes" id="UP000437068"/>
    </source>
</evidence>
<dbReference type="Proteomes" id="UP000433483">
    <property type="component" value="Unassembled WGS sequence"/>
</dbReference>
<dbReference type="Proteomes" id="UP000460718">
    <property type="component" value="Unassembled WGS sequence"/>
</dbReference>
<evidence type="ECO:0000313" key="16">
    <source>
        <dbReference type="Proteomes" id="UP000441208"/>
    </source>
</evidence>
<evidence type="ECO:0000313" key="4">
    <source>
        <dbReference type="EMBL" id="KAE9140379.1"/>
    </source>
</evidence>
<evidence type="ECO:0000313" key="10">
    <source>
        <dbReference type="EMBL" id="KAE9330602.1"/>
    </source>
</evidence>
<dbReference type="Proteomes" id="UP000440367">
    <property type="component" value="Unassembled WGS sequence"/>
</dbReference>
<feature type="region of interest" description="Disordered" evidence="1">
    <location>
        <begin position="1"/>
        <end position="32"/>
    </location>
</feature>
<dbReference type="AlphaFoldDB" id="A0A6A4F1M4"/>
<evidence type="ECO:0000313" key="2">
    <source>
        <dbReference type="EMBL" id="KAE8950023.1"/>
    </source>
</evidence>
<dbReference type="EMBL" id="QXFX01000004">
    <property type="protein sequence ID" value="KAE9140379.1"/>
    <property type="molecule type" value="Genomic_DNA"/>
</dbReference>
<accession>A0A6A4F1M4</accession>
<dbReference type="EMBL" id="QXGF01000008">
    <property type="protein sequence ID" value="KAE8950023.1"/>
    <property type="molecule type" value="Genomic_DNA"/>
</dbReference>
<dbReference type="EMBL" id="QXGD01000006">
    <property type="protein sequence ID" value="KAE9258205.1"/>
    <property type="molecule type" value="Genomic_DNA"/>
</dbReference>
<comment type="caution">
    <text evidence="10">The sequence shown here is derived from an EMBL/GenBank/DDBJ whole genome shotgun (WGS) entry which is preliminary data.</text>
</comment>
<gene>
    <name evidence="10" type="ORF">PF001_g284</name>
    <name evidence="9" type="ORF">PF002_g324</name>
    <name evidence="8" type="ORF">PF004_g218</name>
    <name evidence="7" type="ORF">PF005_g233</name>
    <name evidence="6" type="ORF">PF006_g153</name>
    <name evidence="5" type="ORF">PF007_g387</name>
    <name evidence="2" type="ORF">PF009_g426</name>
    <name evidence="4" type="ORF">PF010_g231</name>
    <name evidence="3" type="ORF">PF011_g201</name>
</gene>
<evidence type="ECO:0000313" key="18">
    <source>
        <dbReference type="Proteomes" id="UP000476176"/>
    </source>
</evidence>
<dbReference type="Proteomes" id="UP000437068">
    <property type="component" value="Unassembled WGS sequence"/>
</dbReference>
<dbReference type="Proteomes" id="UP000441208">
    <property type="component" value="Unassembled WGS sequence"/>
</dbReference>
<evidence type="ECO:0000313" key="12">
    <source>
        <dbReference type="Proteomes" id="UP000433483"/>
    </source>
</evidence>
<evidence type="ECO:0000313" key="11">
    <source>
        <dbReference type="Proteomes" id="UP000429523"/>
    </source>
</evidence>